<accession>A0A7Y0N246</accession>
<dbReference type="GO" id="GO:0005524">
    <property type="term" value="F:ATP binding"/>
    <property type="evidence" value="ECO:0007669"/>
    <property type="project" value="UniProtKB-KW"/>
</dbReference>
<sequence length="29" mass="3408">MSALLEVDNLSKQFVTRSRLFRRQVNEAV</sequence>
<name>A0A7Y0N246_VIBAL</name>
<gene>
    <name evidence="1" type="ORF">HKB35_25060</name>
</gene>
<dbReference type="Proteomes" id="UP000565155">
    <property type="component" value="Unassembled WGS sequence"/>
</dbReference>
<organism evidence="1 2">
    <name type="scientific">Vibrio alginolyticus</name>
    <dbReference type="NCBI Taxonomy" id="663"/>
    <lineage>
        <taxon>Bacteria</taxon>
        <taxon>Pseudomonadati</taxon>
        <taxon>Pseudomonadota</taxon>
        <taxon>Gammaproteobacteria</taxon>
        <taxon>Vibrionales</taxon>
        <taxon>Vibrionaceae</taxon>
        <taxon>Vibrio</taxon>
    </lineage>
</organism>
<keyword evidence="1" id="KW-0547">Nucleotide-binding</keyword>
<evidence type="ECO:0000313" key="2">
    <source>
        <dbReference type="Proteomes" id="UP000565155"/>
    </source>
</evidence>
<comment type="caution">
    <text evidence="1">The sequence shown here is derived from an EMBL/GenBank/DDBJ whole genome shotgun (WGS) entry which is preliminary data.</text>
</comment>
<reference evidence="1 2" key="1">
    <citation type="submission" date="2020-04" db="EMBL/GenBank/DDBJ databases">
        <title>Whole-genome sequencing of Vibrio spp. from China reveals different genetic environments of blaCTX-M-14 among diverse lineages.</title>
        <authorList>
            <person name="Zheng Z."/>
            <person name="Ye L."/>
            <person name="Chen S."/>
        </authorList>
    </citation>
    <scope>NUCLEOTIDE SEQUENCE [LARGE SCALE GENOMIC DNA]</scope>
    <source>
        <strain evidence="1 2">Vb1636</strain>
    </source>
</reference>
<evidence type="ECO:0000313" key="1">
    <source>
        <dbReference type="EMBL" id="NMR76859.1"/>
    </source>
</evidence>
<proteinExistence type="predicted"/>
<protein>
    <submittedName>
        <fullName evidence="1">Peptide ABC transporter ATP-binding protein</fullName>
    </submittedName>
</protein>
<keyword evidence="1" id="KW-0067">ATP-binding</keyword>
<dbReference type="AlphaFoldDB" id="A0A7Y0N246"/>
<feature type="non-terminal residue" evidence="1">
    <location>
        <position position="29"/>
    </location>
</feature>
<dbReference type="EMBL" id="JABCMA010000221">
    <property type="protein sequence ID" value="NMR76859.1"/>
    <property type="molecule type" value="Genomic_DNA"/>
</dbReference>